<protein>
    <recommendedName>
        <fullName evidence="3">Alpha/beta hydrolase</fullName>
    </recommendedName>
</protein>
<dbReference type="OrthoDB" id="7247356at2"/>
<dbReference type="SUPFAM" id="SSF53474">
    <property type="entry name" value="alpha/beta-Hydrolases"/>
    <property type="match status" value="1"/>
</dbReference>
<evidence type="ECO:0000313" key="1">
    <source>
        <dbReference type="EMBL" id="TEU30119.1"/>
    </source>
</evidence>
<name>A0A4Y7XFW6_9GAMM</name>
<evidence type="ECO:0000313" key="2">
    <source>
        <dbReference type="Proteomes" id="UP000297834"/>
    </source>
</evidence>
<dbReference type="RefSeq" id="WP_134243599.1">
    <property type="nucleotide sequence ID" value="NZ_SNTY01000012.1"/>
</dbReference>
<organism evidence="1 2">
    <name type="scientific">Alkanindiges illinoisensis</name>
    <dbReference type="NCBI Taxonomy" id="197183"/>
    <lineage>
        <taxon>Bacteria</taxon>
        <taxon>Pseudomonadati</taxon>
        <taxon>Pseudomonadota</taxon>
        <taxon>Gammaproteobacteria</taxon>
        <taxon>Moraxellales</taxon>
        <taxon>Moraxellaceae</taxon>
        <taxon>Alkanindiges</taxon>
    </lineage>
</organism>
<evidence type="ECO:0008006" key="3">
    <source>
        <dbReference type="Google" id="ProtNLM"/>
    </source>
</evidence>
<gene>
    <name evidence="1" type="ORF">E2B99_03510</name>
</gene>
<dbReference type="EMBL" id="SNTY01000012">
    <property type="protein sequence ID" value="TEU30119.1"/>
    <property type="molecule type" value="Genomic_DNA"/>
</dbReference>
<dbReference type="AlphaFoldDB" id="A0A4Y7XFW6"/>
<dbReference type="Proteomes" id="UP000297834">
    <property type="component" value="Unassembled WGS sequence"/>
</dbReference>
<dbReference type="InterPro" id="IPR029058">
    <property type="entry name" value="AB_hydrolase_fold"/>
</dbReference>
<reference evidence="1 2" key="1">
    <citation type="submission" date="2019-03" db="EMBL/GenBank/DDBJ databases">
        <title>Alkanindiges illinoisensis: a potential pathogenic isolated from ascites of a gastric cancer patient with abdominal metastasis.</title>
        <authorList>
            <person name="Hu X."/>
            <person name="Yang B."/>
            <person name="Yan X."/>
            <person name="Lin L."/>
            <person name="Zhao H."/>
            <person name="Zhou F."/>
            <person name="Su B."/>
            <person name="Chen J."/>
            <person name="Rui Y."/>
            <person name="Wang Q."/>
            <person name="Zheng L."/>
        </authorList>
    </citation>
    <scope>NUCLEOTIDE SEQUENCE [LARGE SCALE GENOMIC DNA]</scope>
    <source>
        <strain evidence="1 2">NFYY 23406</strain>
    </source>
</reference>
<keyword evidence="2" id="KW-1185">Reference proteome</keyword>
<proteinExistence type="predicted"/>
<accession>A0A4Y7XFW6</accession>
<comment type="caution">
    <text evidence="1">The sequence shown here is derived from an EMBL/GenBank/DDBJ whole genome shotgun (WGS) entry which is preliminary data.</text>
</comment>
<sequence>MNISNGHKREMVFQGNEVIGELIKNNSDTIVITFNPHGDLGFDRPGFAEHFLLKENFDVLVFKTLENNWYQELTFSQLDWIQKNILQKYKKRIGYGCSMGAYAALYFSEWLKLTQVIAFCPQYSIDGDVCPYEKRWRYEAKRLPNFYRWPNNLYNTHAVIIYDPFAYTDKKHVLQLINHFKSYDVISLPFSGHPSVSALAEVGYLKMVIGSLINDEQINWKDVRVKLRNSSYDYYAVNIIFRSIETCKLRTKKILQLFRSRYDDYNFNNLIDRVLHRLIEERKFTSAYKLFIICYDEESDYGDVISFEKHLFLLSRVPNTVKQLMGYIFKGYRDYYPGDNFLKAEQSSLVLDQFIGNKKGGTLCFGPYVTLPASNFKVIVIGAVKEAQPNKEIVIRITAECGKIILKQITFNAIERDFFKEIDITLASQYQDIEVVVLSPDEVLTSISKVELKLVSTLIK</sequence>